<reference evidence="1" key="1">
    <citation type="submission" date="2020-04" db="EMBL/GenBank/DDBJ databases">
        <authorList>
            <person name="Chiriac C."/>
            <person name="Salcher M."/>
            <person name="Ghai R."/>
            <person name="Kavagutti S V."/>
        </authorList>
    </citation>
    <scope>NUCLEOTIDE SEQUENCE</scope>
</reference>
<accession>A0A6J5NC00</accession>
<evidence type="ECO:0000313" key="1">
    <source>
        <dbReference type="EMBL" id="CAB4154695.1"/>
    </source>
</evidence>
<dbReference type="EMBL" id="LR796622">
    <property type="protein sequence ID" value="CAB4154695.1"/>
    <property type="molecule type" value="Genomic_DNA"/>
</dbReference>
<name>A0A6J5NC00_9CAUD</name>
<protein>
    <submittedName>
        <fullName evidence="1">Uncharacterized protein</fullName>
    </submittedName>
</protein>
<proteinExistence type="predicted"/>
<sequence>MPFIIVNSVTTSFAEYQDVLDMDARVFDSNEGLTDFVVETLLEKSTQRILAIIRNTDWWKTMYIDQTPGFTFNTTADIPALDPDRILARQSDFTDLCVMYSLYYYILPKVADFSNQDNAERAKIGFYQSKFDGLLQELITAGDWYDFNDNGTIVSSERKPGKYNLKRVR</sequence>
<organism evidence="1">
    <name type="scientific">uncultured Caudovirales phage</name>
    <dbReference type="NCBI Taxonomy" id="2100421"/>
    <lineage>
        <taxon>Viruses</taxon>
        <taxon>Duplodnaviria</taxon>
        <taxon>Heunggongvirae</taxon>
        <taxon>Uroviricota</taxon>
        <taxon>Caudoviricetes</taxon>
        <taxon>Peduoviridae</taxon>
        <taxon>Maltschvirus</taxon>
        <taxon>Maltschvirus maltsch</taxon>
    </lineage>
</organism>
<gene>
    <name evidence="1" type="ORF">UFOVP645_21</name>
</gene>